<feature type="non-terminal residue" evidence="2">
    <location>
        <position position="1"/>
    </location>
</feature>
<sequence>FLPGLTAFISSTTSSNNLKDNQLIRPPFPLTSLTAYLASILLLLSAVFLGFLGQFIASVP</sequence>
<dbReference type="EMBL" id="PKSM01000275">
    <property type="protein sequence ID" value="POV99353.1"/>
    <property type="molecule type" value="Genomic_DNA"/>
</dbReference>
<evidence type="ECO:0000313" key="2">
    <source>
        <dbReference type="EMBL" id="POV99353.1"/>
    </source>
</evidence>
<evidence type="ECO:0000313" key="3">
    <source>
        <dbReference type="Proteomes" id="UP000238274"/>
    </source>
</evidence>
<keyword evidence="1" id="KW-1133">Transmembrane helix</keyword>
<dbReference type="Proteomes" id="UP000238274">
    <property type="component" value="Unassembled WGS sequence"/>
</dbReference>
<reference evidence="3" key="3">
    <citation type="journal article" date="2018" name="Mol. Plant Microbe Interact.">
        <title>Genome sequence resources for the wheat stripe rust pathogen (Puccinia striiformis f. sp. tritici) and the barley stripe rust pathogen (Puccinia striiformis f. sp. hordei).</title>
        <authorList>
            <person name="Xia C."/>
            <person name="Wang M."/>
            <person name="Yin C."/>
            <person name="Cornejo O.E."/>
            <person name="Hulbert S.H."/>
            <person name="Chen X."/>
        </authorList>
    </citation>
    <scope>NUCLEOTIDE SEQUENCE [LARGE SCALE GENOMIC DNA]</scope>
    <source>
        <strain evidence="3">93TX-2</strain>
    </source>
</reference>
<gene>
    <name evidence="2" type="ORF">PSHT_13587</name>
</gene>
<reference evidence="3" key="2">
    <citation type="journal article" date="2018" name="BMC Genomics">
        <title>Genomic insights into host adaptation between the wheat stripe rust pathogen (Puccinia striiformis f. sp. tritici) and the barley stripe rust pathogen (Puccinia striiformis f. sp. hordei).</title>
        <authorList>
            <person name="Xia C."/>
            <person name="Wang M."/>
            <person name="Yin C."/>
            <person name="Cornejo O.E."/>
            <person name="Hulbert S.H."/>
            <person name="Chen X."/>
        </authorList>
    </citation>
    <scope>NUCLEOTIDE SEQUENCE [LARGE SCALE GENOMIC DNA]</scope>
    <source>
        <strain evidence="3">93TX-2</strain>
    </source>
</reference>
<keyword evidence="1" id="KW-0812">Transmembrane</keyword>
<reference evidence="2 3" key="1">
    <citation type="submission" date="2017-12" db="EMBL/GenBank/DDBJ databases">
        <title>Gene loss provides genomic basis for host adaptation in cereal stripe rust fungi.</title>
        <authorList>
            <person name="Xia C."/>
        </authorList>
    </citation>
    <scope>NUCLEOTIDE SEQUENCE [LARGE SCALE GENOMIC DNA]</scope>
    <source>
        <strain evidence="2 3">93TX-2</strain>
    </source>
</reference>
<accession>A0A2S4UPX3</accession>
<name>A0A2S4UPX3_9BASI</name>
<proteinExistence type="predicted"/>
<protein>
    <submittedName>
        <fullName evidence="2">Uncharacterized protein</fullName>
    </submittedName>
</protein>
<feature type="transmembrane region" description="Helical" evidence="1">
    <location>
        <begin position="35"/>
        <end position="57"/>
    </location>
</feature>
<dbReference type="VEuPathDB" id="FungiDB:PSHT_13587"/>
<keyword evidence="1" id="KW-0472">Membrane</keyword>
<organism evidence="2 3">
    <name type="scientific">Puccinia striiformis</name>
    <dbReference type="NCBI Taxonomy" id="27350"/>
    <lineage>
        <taxon>Eukaryota</taxon>
        <taxon>Fungi</taxon>
        <taxon>Dikarya</taxon>
        <taxon>Basidiomycota</taxon>
        <taxon>Pucciniomycotina</taxon>
        <taxon>Pucciniomycetes</taxon>
        <taxon>Pucciniales</taxon>
        <taxon>Pucciniaceae</taxon>
        <taxon>Puccinia</taxon>
    </lineage>
</organism>
<feature type="non-terminal residue" evidence="2">
    <location>
        <position position="60"/>
    </location>
</feature>
<evidence type="ECO:0000256" key="1">
    <source>
        <dbReference type="SAM" id="Phobius"/>
    </source>
</evidence>
<comment type="caution">
    <text evidence="2">The sequence shown here is derived from an EMBL/GenBank/DDBJ whole genome shotgun (WGS) entry which is preliminary data.</text>
</comment>
<dbReference type="AlphaFoldDB" id="A0A2S4UPX3"/>
<keyword evidence="3" id="KW-1185">Reference proteome</keyword>